<sequence length="203" mass="23635">MSTTSPRTDPRVLRTRQLIRDAFIDLLQEMELEKITVNRLAARATINRVTFYLHYRDIPEMIEKIAEDMINEIHVILNDVRSQSRSVDMDGSILVKILEHIAENQKFYKVMLASQRVPVFTDRLMDLIVDIITRRRENRDDSSSSSAVIVPKDIAIWYGSSAFIGTIVCWLRNDMPYTPLFLAKQLSLLFRLHQNTNKLIDLE</sequence>
<evidence type="ECO:0000313" key="4">
    <source>
        <dbReference type="EMBL" id="MBP1991626.1"/>
    </source>
</evidence>
<dbReference type="InterPro" id="IPR050624">
    <property type="entry name" value="HTH-type_Tx_Regulator"/>
</dbReference>
<dbReference type="InterPro" id="IPR039532">
    <property type="entry name" value="TetR_C_Firmicutes"/>
</dbReference>
<evidence type="ECO:0000256" key="2">
    <source>
        <dbReference type="PROSITE-ProRule" id="PRU00335"/>
    </source>
</evidence>
<dbReference type="Proteomes" id="UP001519287">
    <property type="component" value="Unassembled WGS sequence"/>
</dbReference>
<organism evidence="4 5">
    <name type="scientific">Paenibacillus eucommiae</name>
    <dbReference type="NCBI Taxonomy" id="1355755"/>
    <lineage>
        <taxon>Bacteria</taxon>
        <taxon>Bacillati</taxon>
        <taxon>Bacillota</taxon>
        <taxon>Bacilli</taxon>
        <taxon>Bacillales</taxon>
        <taxon>Paenibacillaceae</taxon>
        <taxon>Paenibacillus</taxon>
    </lineage>
</organism>
<evidence type="ECO:0000256" key="1">
    <source>
        <dbReference type="ARBA" id="ARBA00023125"/>
    </source>
</evidence>
<protein>
    <submittedName>
        <fullName evidence="4">AcrR family transcriptional regulator</fullName>
    </submittedName>
</protein>
<dbReference type="InterPro" id="IPR009057">
    <property type="entry name" value="Homeodomain-like_sf"/>
</dbReference>
<dbReference type="SUPFAM" id="SSF46689">
    <property type="entry name" value="Homeodomain-like"/>
    <property type="match status" value="1"/>
</dbReference>
<dbReference type="PROSITE" id="PS50977">
    <property type="entry name" value="HTH_TETR_2"/>
    <property type="match status" value="1"/>
</dbReference>
<reference evidence="4 5" key="1">
    <citation type="submission" date="2021-03" db="EMBL/GenBank/DDBJ databases">
        <title>Genomic Encyclopedia of Type Strains, Phase IV (KMG-IV): sequencing the most valuable type-strain genomes for metagenomic binning, comparative biology and taxonomic classification.</title>
        <authorList>
            <person name="Goeker M."/>
        </authorList>
    </citation>
    <scope>NUCLEOTIDE SEQUENCE [LARGE SCALE GENOMIC DNA]</scope>
    <source>
        <strain evidence="4 5">DSM 26048</strain>
    </source>
</reference>
<evidence type="ECO:0000259" key="3">
    <source>
        <dbReference type="PROSITE" id="PS50977"/>
    </source>
</evidence>
<dbReference type="RefSeq" id="WP_209972351.1">
    <property type="nucleotide sequence ID" value="NZ_JAGGLB010000009.1"/>
</dbReference>
<keyword evidence="1 2" id="KW-0238">DNA-binding</keyword>
<keyword evidence="5" id="KW-1185">Reference proteome</keyword>
<name>A0ABS4IVK9_9BACL</name>
<comment type="caution">
    <text evidence="4">The sequence shown here is derived from an EMBL/GenBank/DDBJ whole genome shotgun (WGS) entry which is preliminary data.</text>
</comment>
<proteinExistence type="predicted"/>
<evidence type="ECO:0000313" key="5">
    <source>
        <dbReference type="Proteomes" id="UP001519287"/>
    </source>
</evidence>
<feature type="DNA-binding region" description="H-T-H motif" evidence="2">
    <location>
        <begin position="36"/>
        <end position="55"/>
    </location>
</feature>
<dbReference type="InterPro" id="IPR001647">
    <property type="entry name" value="HTH_TetR"/>
</dbReference>
<dbReference type="PANTHER" id="PTHR43479:SF23">
    <property type="entry name" value="HTH TETR-TYPE DOMAIN-CONTAINING PROTEIN"/>
    <property type="match status" value="1"/>
</dbReference>
<gene>
    <name evidence="4" type="ORF">J2Z66_003233</name>
</gene>
<dbReference type="Pfam" id="PF14278">
    <property type="entry name" value="TetR_C_8"/>
    <property type="match status" value="1"/>
</dbReference>
<dbReference type="Gene3D" id="1.10.357.10">
    <property type="entry name" value="Tetracycline Repressor, domain 2"/>
    <property type="match status" value="1"/>
</dbReference>
<accession>A0ABS4IVK9</accession>
<feature type="domain" description="HTH tetR-type" evidence="3">
    <location>
        <begin position="13"/>
        <end position="73"/>
    </location>
</feature>
<dbReference type="EMBL" id="JAGGLB010000009">
    <property type="protein sequence ID" value="MBP1991626.1"/>
    <property type="molecule type" value="Genomic_DNA"/>
</dbReference>
<dbReference type="PANTHER" id="PTHR43479">
    <property type="entry name" value="ACREF/ENVCD OPERON REPRESSOR-RELATED"/>
    <property type="match status" value="1"/>
</dbReference>